<dbReference type="InterPro" id="IPR036259">
    <property type="entry name" value="MFS_trans_sf"/>
</dbReference>
<dbReference type="SUPFAM" id="SSF51735">
    <property type="entry name" value="NAD(P)-binding Rossmann-fold domains"/>
    <property type="match status" value="1"/>
</dbReference>
<dbReference type="InterPro" id="IPR001128">
    <property type="entry name" value="Cyt_P450"/>
</dbReference>
<feature type="region of interest" description="Disordered" evidence="5">
    <location>
        <begin position="982"/>
        <end position="1017"/>
    </location>
</feature>
<dbReference type="InterPro" id="IPR002347">
    <property type="entry name" value="SDR_fam"/>
</dbReference>
<dbReference type="SUPFAM" id="SSF103473">
    <property type="entry name" value="MFS general substrate transporter"/>
    <property type="match status" value="1"/>
</dbReference>
<feature type="compositionally biased region" description="Basic and acidic residues" evidence="5">
    <location>
        <begin position="996"/>
        <end position="1005"/>
    </location>
</feature>
<feature type="transmembrane region" description="Helical" evidence="6">
    <location>
        <begin position="1245"/>
        <end position="1270"/>
    </location>
</feature>
<feature type="transmembrane region" description="Helical" evidence="6">
    <location>
        <begin position="956"/>
        <end position="974"/>
    </location>
</feature>
<dbReference type="Pfam" id="PF00067">
    <property type="entry name" value="p450"/>
    <property type="match status" value="1"/>
</dbReference>
<feature type="transmembrane region" description="Helical" evidence="6">
    <location>
        <begin position="1040"/>
        <end position="1058"/>
    </location>
</feature>
<dbReference type="OrthoDB" id="1844152at2759"/>
<feature type="domain" description="Major facilitator superfamily (MFS) profile" evidence="7">
    <location>
        <begin position="780"/>
        <end position="1342"/>
    </location>
</feature>
<keyword evidence="8" id="KW-0503">Monooxygenase</keyword>
<dbReference type="CDD" id="cd11041">
    <property type="entry name" value="CYP503A1-like"/>
    <property type="match status" value="1"/>
</dbReference>
<dbReference type="GO" id="GO:0005886">
    <property type="term" value="C:plasma membrane"/>
    <property type="evidence" value="ECO:0007669"/>
    <property type="project" value="TreeGrafter"/>
</dbReference>
<evidence type="ECO:0000256" key="6">
    <source>
        <dbReference type="SAM" id="Phobius"/>
    </source>
</evidence>
<gene>
    <name evidence="8" type="ORF">GQ607_016974</name>
</gene>
<comment type="caution">
    <text evidence="8">The sequence shown here is derived from an EMBL/GenBank/DDBJ whole genome shotgun (WGS) entry which is preliminary data.</text>
</comment>
<feature type="compositionally biased region" description="Polar residues" evidence="5">
    <location>
        <begin position="982"/>
        <end position="995"/>
    </location>
</feature>
<dbReference type="PANTHER" id="PTHR23501:SF198">
    <property type="entry name" value="AZOLE RESISTANCE PROTEIN 1-RELATED"/>
    <property type="match status" value="1"/>
</dbReference>
<dbReference type="GO" id="GO:0004497">
    <property type="term" value="F:monooxygenase activity"/>
    <property type="evidence" value="ECO:0007669"/>
    <property type="project" value="UniProtKB-KW"/>
</dbReference>
<feature type="transmembrane region" description="Helical" evidence="6">
    <location>
        <begin position="889"/>
        <end position="910"/>
    </location>
</feature>
<dbReference type="Pfam" id="PF00106">
    <property type="entry name" value="adh_short"/>
    <property type="match status" value="1"/>
</dbReference>
<accession>A0A8H3ZE60</accession>
<name>A0A8H3ZE60_9PEZI</name>
<protein>
    <submittedName>
        <fullName evidence="8">Phoma betae P450 monooxygenase No.2</fullName>
    </submittedName>
</protein>
<evidence type="ECO:0000313" key="9">
    <source>
        <dbReference type="Proteomes" id="UP000434172"/>
    </source>
</evidence>
<feature type="transmembrane region" description="Helical" evidence="6">
    <location>
        <begin position="1111"/>
        <end position="1132"/>
    </location>
</feature>
<sequence length="1342" mass="145668">MPEAINVLQKSLSCSQHVSLRIEDLFSVRDKVVIVTGGGSGIGKCIARGFALNGSRVYIVGRRLEVLQAAASEIGGDIHVLQGDLGTKAGCEKVAEQVRAHESHVDTLVNCAGLMTLWKVYAKDPGNANEVERMLLNGIDDEDFDAANHINVRGVYFMSTCLVPLLRKAATPNVLIISSLAALTNQTSVTSVAYDLSKAAETKLALLLSSGLRPMKIRVNTICPGIFPSEMTTLASHENKSPALAADTDHVGWGLHPVAEKTTLRSTAGRPGRPEEMCTMENVSCPVPQRGAVHSAWATMSAQSPIHLLHVLPIWPYMACVTVVVWLVVTRMSAGTAKWDWKFDCPEVPRDGPNFGTTLRKGLLQVCHCIIGAFSCGVVDNTQKYPDEPFKVMTADGFVVFLPARHIQELCMHPRTEVSFGHMVLQYFSSWATGFGVNNDTFLRGTKLGLLSTGSRFIVPMIDETTAACSRLFDGRDRAYSNPNEKEWTSVNVSYAAGQLTAQIMARAFVGKSLSRDQYWVDGQVSYLAYVWAAARGIQQWPKWAQPLIYRFVKGYRDLRKEERRLADRLRTEFDVARLGNDRSEAGKIRERTMIDDFLAVTDPGKQDDIMFHMTLQYQLIFTAIHPTSETLWQVLYDIALYPEYQEILRNELKDVDRTDERSWLSQVPKMDSFMKESQRLHAASLVTLTRKVLKPMTTSSGLHFPAGSQISYMTDAVNLDPKRWSDPEKFDGLRFYNMKMDVETESQQVTLSYSYSGFPGQLNFGYGVQACCGRHYAGWLIKMILAELVTMFDLKLAEGPGEEEGMRCFTIRSQRIGTAIPLITAEFDSLQDAGLYRSASLVASTALQLPYGKAYAQFNVKWIYLGSLVVFEAGSVFCAVAPNSGTLIAGRVVSGVGAAALYSGAINMVAMTVSPQRAPALFGIVSGMVGLASLVGPPLGGAFTDAPKLTWRWCFWINVPLGGVAAIFILAVFRPPQRQSSLPAQADTEMQTVSDAHEGVEGKRPPTSAPPRSLNDRGLTAASAAVLPIIKRMQKMDPLGTALLVPAMVSLLLALQWGGTKYNWSDGRVWGCLVCSGVLTAAFAISLRFNGDDAMIPPRLLRDRAVVGGMLLITWLSAAMFTHVFFLPFYFQVVQGMSATASGLRTLAYVGAMALAGVGAGGAMSSKSSDGSVGLSDHRPYAWVGAGLFVIGAGLMHMLTVSSGLGMVVGFQLLSGAALGVVWQVPYVAVQRSEKIGKRLDDRAIANALIAFSNSLGAALGISIAQTIFATTLARELAELPGLDPSHADALAKAGQAAQLGFLSPELLAAVLQIFNHAITSTFTFAATAAGVAFLCCFIFP</sequence>
<dbReference type="GO" id="GO:0005506">
    <property type="term" value="F:iron ion binding"/>
    <property type="evidence" value="ECO:0007669"/>
    <property type="project" value="InterPro"/>
</dbReference>
<feature type="transmembrane region" description="Helical" evidence="6">
    <location>
        <begin position="1144"/>
        <end position="1161"/>
    </location>
</feature>
<feature type="transmembrane region" description="Helical" evidence="6">
    <location>
        <begin position="1315"/>
        <end position="1341"/>
    </location>
</feature>
<feature type="transmembrane region" description="Helical" evidence="6">
    <location>
        <begin position="1206"/>
        <end position="1224"/>
    </location>
</feature>
<feature type="transmembrane region" description="Helical" evidence="6">
    <location>
        <begin position="863"/>
        <end position="883"/>
    </location>
</feature>
<dbReference type="Gene3D" id="1.20.1250.20">
    <property type="entry name" value="MFS general substrate transporter like domains"/>
    <property type="match status" value="1"/>
</dbReference>
<dbReference type="SUPFAM" id="SSF48264">
    <property type="entry name" value="Cytochrome P450"/>
    <property type="match status" value="1"/>
</dbReference>
<evidence type="ECO:0000256" key="4">
    <source>
        <dbReference type="ARBA" id="ARBA00023136"/>
    </source>
</evidence>
<feature type="transmembrane region" description="Helical" evidence="6">
    <location>
        <begin position="1182"/>
        <end position="1200"/>
    </location>
</feature>
<dbReference type="Gene3D" id="1.10.630.10">
    <property type="entry name" value="Cytochrome P450"/>
    <property type="match status" value="1"/>
</dbReference>
<evidence type="ECO:0000259" key="7">
    <source>
        <dbReference type="PROSITE" id="PS50850"/>
    </source>
</evidence>
<dbReference type="InterPro" id="IPR020846">
    <property type="entry name" value="MFS_dom"/>
</dbReference>
<evidence type="ECO:0000256" key="1">
    <source>
        <dbReference type="ARBA" id="ARBA00004141"/>
    </source>
</evidence>
<dbReference type="InterPro" id="IPR036291">
    <property type="entry name" value="NAD(P)-bd_dom_sf"/>
</dbReference>
<dbReference type="InterPro" id="IPR036396">
    <property type="entry name" value="Cyt_P450_sf"/>
</dbReference>
<dbReference type="PANTHER" id="PTHR23501">
    <property type="entry name" value="MAJOR FACILITATOR SUPERFAMILY"/>
    <property type="match status" value="1"/>
</dbReference>
<comment type="subcellular location">
    <subcellularLocation>
        <location evidence="1">Membrane</location>
        <topology evidence="1">Multi-pass membrane protein</topology>
    </subcellularLocation>
</comment>
<evidence type="ECO:0000256" key="2">
    <source>
        <dbReference type="ARBA" id="ARBA00022692"/>
    </source>
</evidence>
<dbReference type="GO" id="GO:0020037">
    <property type="term" value="F:heme binding"/>
    <property type="evidence" value="ECO:0007669"/>
    <property type="project" value="InterPro"/>
</dbReference>
<keyword evidence="3 6" id="KW-1133">Transmembrane helix</keyword>
<organism evidence="8 9">
    <name type="scientific">Colletotrichum asianum</name>
    <dbReference type="NCBI Taxonomy" id="702518"/>
    <lineage>
        <taxon>Eukaryota</taxon>
        <taxon>Fungi</taxon>
        <taxon>Dikarya</taxon>
        <taxon>Ascomycota</taxon>
        <taxon>Pezizomycotina</taxon>
        <taxon>Sordariomycetes</taxon>
        <taxon>Hypocreomycetidae</taxon>
        <taxon>Glomerellales</taxon>
        <taxon>Glomerellaceae</taxon>
        <taxon>Colletotrichum</taxon>
        <taxon>Colletotrichum gloeosporioides species complex</taxon>
    </lineage>
</organism>
<dbReference type="Proteomes" id="UP000434172">
    <property type="component" value="Unassembled WGS sequence"/>
</dbReference>
<feature type="transmembrane region" description="Helical" evidence="6">
    <location>
        <begin position="308"/>
        <end position="329"/>
    </location>
</feature>
<dbReference type="EMBL" id="WOWK01000186">
    <property type="protein sequence ID" value="KAF0315788.1"/>
    <property type="molecule type" value="Genomic_DNA"/>
</dbReference>
<dbReference type="PRINTS" id="PR00081">
    <property type="entry name" value="GDHRDH"/>
</dbReference>
<dbReference type="InterPro" id="IPR011701">
    <property type="entry name" value="MFS"/>
</dbReference>
<feature type="transmembrane region" description="Helical" evidence="6">
    <location>
        <begin position="1070"/>
        <end position="1090"/>
    </location>
</feature>
<evidence type="ECO:0000313" key="8">
    <source>
        <dbReference type="EMBL" id="KAF0315788.1"/>
    </source>
</evidence>
<keyword evidence="8" id="KW-0560">Oxidoreductase</keyword>
<keyword evidence="9" id="KW-1185">Reference proteome</keyword>
<dbReference type="PROSITE" id="PS50850">
    <property type="entry name" value="MFS"/>
    <property type="match status" value="1"/>
</dbReference>
<dbReference type="GO" id="GO:0022857">
    <property type="term" value="F:transmembrane transporter activity"/>
    <property type="evidence" value="ECO:0007669"/>
    <property type="project" value="InterPro"/>
</dbReference>
<proteinExistence type="predicted"/>
<dbReference type="Pfam" id="PF07690">
    <property type="entry name" value="MFS_1"/>
    <property type="match status" value="1"/>
</dbReference>
<keyword evidence="4 6" id="KW-0472">Membrane</keyword>
<feature type="transmembrane region" description="Helical" evidence="6">
    <location>
        <begin position="922"/>
        <end position="944"/>
    </location>
</feature>
<evidence type="ECO:0000256" key="5">
    <source>
        <dbReference type="SAM" id="MobiDB-lite"/>
    </source>
</evidence>
<evidence type="ECO:0000256" key="3">
    <source>
        <dbReference type="ARBA" id="ARBA00022989"/>
    </source>
</evidence>
<dbReference type="GO" id="GO:0016705">
    <property type="term" value="F:oxidoreductase activity, acting on paired donors, with incorporation or reduction of molecular oxygen"/>
    <property type="evidence" value="ECO:0007669"/>
    <property type="project" value="InterPro"/>
</dbReference>
<dbReference type="CDD" id="cd05233">
    <property type="entry name" value="SDR_c"/>
    <property type="match status" value="1"/>
</dbReference>
<reference evidence="8 9" key="1">
    <citation type="submission" date="2019-12" db="EMBL/GenBank/DDBJ databases">
        <title>A genome sequence resource for the geographically widespread anthracnose pathogen Colletotrichum asianum.</title>
        <authorList>
            <person name="Meng Y."/>
        </authorList>
    </citation>
    <scope>NUCLEOTIDE SEQUENCE [LARGE SCALE GENOMIC DNA]</scope>
    <source>
        <strain evidence="8 9">ICMP 18580</strain>
    </source>
</reference>
<dbReference type="Gene3D" id="3.40.50.720">
    <property type="entry name" value="NAD(P)-binding Rossmann-like Domain"/>
    <property type="match status" value="1"/>
</dbReference>
<keyword evidence="2 6" id="KW-0812">Transmembrane</keyword>